<proteinExistence type="predicted"/>
<comment type="caution">
    <text evidence="2">The sequence shown here is derived from an EMBL/GenBank/DDBJ whole genome shotgun (WGS) entry which is preliminary data.</text>
</comment>
<name>A0AAD8XYB4_9STRA</name>
<protein>
    <submittedName>
        <fullName evidence="2">Uncharacterized protein</fullName>
    </submittedName>
</protein>
<feature type="region of interest" description="Disordered" evidence="1">
    <location>
        <begin position="1"/>
        <end position="21"/>
    </location>
</feature>
<gene>
    <name evidence="2" type="ORF">QTG54_013768</name>
</gene>
<keyword evidence="3" id="KW-1185">Reference proteome</keyword>
<evidence type="ECO:0000256" key="1">
    <source>
        <dbReference type="SAM" id="MobiDB-lite"/>
    </source>
</evidence>
<dbReference type="EMBL" id="JATAAI010000033">
    <property type="protein sequence ID" value="KAK1735605.1"/>
    <property type="molecule type" value="Genomic_DNA"/>
</dbReference>
<feature type="region of interest" description="Disordered" evidence="1">
    <location>
        <begin position="51"/>
        <end position="78"/>
    </location>
</feature>
<dbReference type="Proteomes" id="UP001224775">
    <property type="component" value="Unassembled WGS sequence"/>
</dbReference>
<reference evidence="2" key="1">
    <citation type="submission" date="2023-06" db="EMBL/GenBank/DDBJ databases">
        <title>Survivors Of The Sea: Transcriptome response of Skeletonema marinoi to long-term dormancy.</title>
        <authorList>
            <person name="Pinder M.I.M."/>
            <person name="Kourtchenko O."/>
            <person name="Robertson E.K."/>
            <person name="Larsson T."/>
            <person name="Maumus F."/>
            <person name="Osuna-Cruz C.M."/>
            <person name="Vancaester E."/>
            <person name="Stenow R."/>
            <person name="Vandepoele K."/>
            <person name="Ploug H."/>
            <person name="Bruchert V."/>
            <person name="Godhe A."/>
            <person name="Topel M."/>
        </authorList>
    </citation>
    <scope>NUCLEOTIDE SEQUENCE</scope>
    <source>
        <strain evidence="2">R05AC</strain>
    </source>
</reference>
<feature type="compositionally biased region" description="Polar residues" evidence="1">
    <location>
        <begin position="51"/>
        <end position="67"/>
    </location>
</feature>
<organism evidence="2 3">
    <name type="scientific">Skeletonema marinoi</name>
    <dbReference type="NCBI Taxonomy" id="267567"/>
    <lineage>
        <taxon>Eukaryota</taxon>
        <taxon>Sar</taxon>
        <taxon>Stramenopiles</taxon>
        <taxon>Ochrophyta</taxon>
        <taxon>Bacillariophyta</taxon>
        <taxon>Coscinodiscophyceae</taxon>
        <taxon>Thalassiosirophycidae</taxon>
        <taxon>Thalassiosirales</taxon>
        <taxon>Skeletonemataceae</taxon>
        <taxon>Skeletonema</taxon>
        <taxon>Skeletonema marinoi-dohrnii complex</taxon>
    </lineage>
</organism>
<sequence length="225" mass="25403">MGNLCRTTSARASSNPTGSLKNETWHEVVTTFSAPKRAASHKLVKHVQNRSIHINGNPKSGCSQSLPRPTEKKAPLKPSLVSDTTTRSKVVKHVHFTHADNEIKYEVDIDDIKNSWLDIDVSSSIESTDDENHDMILSFGPTGRFTLSDMDLCKNGKEYMVRIQKRRLINEMLGQRTNLRQSVLEEQARQKRNGVVDAEELHAVASEQSKWGVEIAKSDWWLSRP</sequence>
<accession>A0AAD8XYB4</accession>
<evidence type="ECO:0000313" key="3">
    <source>
        <dbReference type="Proteomes" id="UP001224775"/>
    </source>
</evidence>
<evidence type="ECO:0000313" key="2">
    <source>
        <dbReference type="EMBL" id="KAK1735605.1"/>
    </source>
</evidence>
<dbReference type="AlphaFoldDB" id="A0AAD8XYB4"/>